<gene>
    <name evidence="2" type="ORF">A3J59_00560</name>
</gene>
<evidence type="ECO:0000313" key="3">
    <source>
        <dbReference type="Proteomes" id="UP000177310"/>
    </source>
</evidence>
<evidence type="ECO:0000259" key="1">
    <source>
        <dbReference type="Pfam" id="PF00535"/>
    </source>
</evidence>
<comment type="caution">
    <text evidence="2">The sequence shown here is derived from an EMBL/GenBank/DDBJ whole genome shotgun (WGS) entry which is preliminary data.</text>
</comment>
<dbReference type="Gene3D" id="3.90.550.10">
    <property type="entry name" value="Spore Coat Polysaccharide Biosynthesis Protein SpsA, Chain A"/>
    <property type="match status" value="1"/>
</dbReference>
<proteinExistence type="predicted"/>
<dbReference type="PANTHER" id="PTHR43179">
    <property type="entry name" value="RHAMNOSYLTRANSFERASE WBBL"/>
    <property type="match status" value="1"/>
</dbReference>
<feature type="domain" description="Glycosyltransferase 2-like" evidence="1">
    <location>
        <begin position="4"/>
        <end position="188"/>
    </location>
</feature>
<dbReference type="Pfam" id="PF00535">
    <property type="entry name" value="Glycos_transf_2"/>
    <property type="match status" value="1"/>
</dbReference>
<organism evidence="2 3">
    <name type="scientific">Candidatus Buchananbacteria bacterium RIFCSPHIGHO2_02_FULL_56_16</name>
    <dbReference type="NCBI Taxonomy" id="1797542"/>
    <lineage>
        <taxon>Bacteria</taxon>
        <taxon>Candidatus Buchananiibacteriota</taxon>
    </lineage>
</organism>
<dbReference type="STRING" id="1797542.A3J59_00560"/>
<name>A0A1G1YFF9_9BACT</name>
<dbReference type="CDD" id="cd04186">
    <property type="entry name" value="GT_2_like_c"/>
    <property type="match status" value="1"/>
</dbReference>
<accession>A0A1G1YFF9</accession>
<dbReference type="Proteomes" id="UP000177310">
    <property type="component" value="Unassembled WGS sequence"/>
</dbReference>
<protein>
    <recommendedName>
        <fullName evidence="1">Glycosyltransferase 2-like domain-containing protein</fullName>
    </recommendedName>
</protein>
<dbReference type="PANTHER" id="PTHR43179:SF7">
    <property type="entry name" value="RHAMNOSYLTRANSFERASE WBBL"/>
    <property type="match status" value="1"/>
</dbReference>
<reference evidence="2 3" key="1">
    <citation type="journal article" date="2016" name="Nat. Commun.">
        <title>Thousands of microbial genomes shed light on interconnected biogeochemical processes in an aquifer system.</title>
        <authorList>
            <person name="Anantharaman K."/>
            <person name="Brown C.T."/>
            <person name="Hug L.A."/>
            <person name="Sharon I."/>
            <person name="Castelle C.J."/>
            <person name="Probst A.J."/>
            <person name="Thomas B.C."/>
            <person name="Singh A."/>
            <person name="Wilkins M.J."/>
            <person name="Karaoz U."/>
            <person name="Brodie E.L."/>
            <person name="Williams K.H."/>
            <person name="Hubbard S.S."/>
            <person name="Banfield J.F."/>
        </authorList>
    </citation>
    <scope>NUCLEOTIDE SEQUENCE [LARGE SCALE GENOMIC DNA]</scope>
</reference>
<dbReference type="EMBL" id="MHIL01000026">
    <property type="protein sequence ID" value="OGY50974.1"/>
    <property type="molecule type" value="Genomic_DNA"/>
</dbReference>
<dbReference type="SUPFAM" id="SSF53448">
    <property type="entry name" value="Nucleotide-diphospho-sugar transferases"/>
    <property type="match status" value="1"/>
</dbReference>
<dbReference type="AlphaFoldDB" id="A0A1G1YFF9"/>
<dbReference type="InterPro" id="IPR029044">
    <property type="entry name" value="Nucleotide-diphossugar_trans"/>
</dbReference>
<evidence type="ECO:0000313" key="2">
    <source>
        <dbReference type="EMBL" id="OGY50974.1"/>
    </source>
</evidence>
<dbReference type="InterPro" id="IPR001173">
    <property type="entry name" value="Glyco_trans_2-like"/>
</dbReference>
<sequence length="258" mass="29234">MDISIVIVSWNVKDLLRKCLRTIYQSQHRLTVEVFVVDNASTDGTAKMVEQEFSSAVLITNKQNRGFAAANNQAIAQSTGRYVLALNPDTELTADTLQRMIDFMNQNERVGIAGCQHRNADGSLQPSVRRLPTVGAMLLITTKLAKLWPNAPALRVYLATDFDYQITQPAPQVAGSFLLMRRELIEKIGSFDERFFIWFEEVDLCRRAARAGWGVWYCTDATIIHHGGQSFKQQLAVRKQALFFKSAMRYFKKHGFHG</sequence>